<dbReference type="NCBIfam" id="TIGR00976">
    <property type="entry name" value="CocE_NonD"/>
    <property type="match status" value="1"/>
</dbReference>
<dbReference type="AlphaFoldDB" id="A0A246JV10"/>
<dbReference type="Proteomes" id="UP000197097">
    <property type="component" value="Unassembled WGS sequence"/>
</dbReference>
<keyword evidence="3" id="KW-1185">Reference proteome</keyword>
<reference evidence="2 3" key="1">
    <citation type="journal article" date="2002" name="Int. J. Syst. Evol. Microbiol.">
        <title>Sphingopyxis witflariensis sp. nov., isolated from activated sludge.</title>
        <authorList>
            <person name="Kampfer P."/>
            <person name="Witzenberger R."/>
            <person name="Denner E.B."/>
            <person name="Busse H.J."/>
            <person name="Neef A."/>
        </authorList>
    </citation>
    <scope>NUCLEOTIDE SEQUENCE [LARGE SCALE GENOMIC DNA]</scope>
    <source>
        <strain evidence="2 3">DSM 14551</strain>
    </source>
</reference>
<dbReference type="EMBL" id="NISJ01000005">
    <property type="protein sequence ID" value="OWQ96736.1"/>
    <property type="molecule type" value="Genomic_DNA"/>
</dbReference>
<sequence length="275" mass="30017">MNGQVKLPCGGSTSILCPAVSVLLAYLEKGAQPVRTQKELVYYVVGSKNWRTTTVWPPVGTRSQRYYFSPDHRLSPKAPTGRKGADAYTVDYEAGTGSETRWTTQLGYRDVFYGDRREADNRPLLYTSPPLKKDMEITGYPKITLQMSSSHKDGAVIVYLESVAPDGRVTMITEGALRLSSRKSPGPRPGGTSFGPEHSFLRADARDMVPGVTDMVSLALLPTSVMVPKGHSLRVAIAGHDKDSFYRLPASGTPVLKIEANAVKQSFLDLPVLTP</sequence>
<dbReference type="OrthoDB" id="9806163at2"/>
<dbReference type="InterPro" id="IPR005674">
    <property type="entry name" value="CocE/Ser_esterase"/>
</dbReference>
<gene>
    <name evidence="2" type="ORF">CDQ91_10475</name>
</gene>
<evidence type="ECO:0000259" key="1">
    <source>
        <dbReference type="SMART" id="SM00939"/>
    </source>
</evidence>
<evidence type="ECO:0000313" key="2">
    <source>
        <dbReference type="EMBL" id="OWQ96736.1"/>
    </source>
</evidence>
<dbReference type="SMART" id="SM00939">
    <property type="entry name" value="PepX_C"/>
    <property type="match status" value="1"/>
</dbReference>
<proteinExistence type="predicted"/>
<name>A0A246JV10_9SPHN</name>
<dbReference type="InterPro" id="IPR013736">
    <property type="entry name" value="Xaa-Pro_dipept_C"/>
</dbReference>
<organism evidence="2 3">
    <name type="scientific">Sphingopyxis witflariensis</name>
    <dbReference type="NCBI Taxonomy" id="173675"/>
    <lineage>
        <taxon>Bacteria</taxon>
        <taxon>Pseudomonadati</taxon>
        <taxon>Pseudomonadota</taxon>
        <taxon>Alphaproteobacteria</taxon>
        <taxon>Sphingomonadales</taxon>
        <taxon>Sphingomonadaceae</taxon>
        <taxon>Sphingopyxis</taxon>
    </lineage>
</organism>
<dbReference type="RefSeq" id="WP_088472937.1">
    <property type="nucleotide sequence ID" value="NZ_NISJ01000005.1"/>
</dbReference>
<protein>
    <recommendedName>
        <fullName evidence="1">Xaa-Pro dipeptidyl-peptidase C-terminal domain-containing protein</fullName>
    </recommendedName>
</protein>
<comment type="caution">
    <text evidence="2">The sequence shown here is derived from an EMBL/GenBank/DDBJ whole genome shotgun (WGS) entry which is preliminary data.</text>
</comment>
<dbReference type="SUPFAM" id="SSF49785">
    <property type="entry name" value="Galactose-binding domain-like"/>
    <property type="match status" value="1"/>
</dbReference>
<evidence type="ECO:0000313" key="3">
    <source>
        <dbReference type="Proteomes" id="UP000197097"/>
    </source>
</evidence>
<feature type="domain" description="Xaa-Pro dipeptidyl-peptidase C-terminal" evidence="1">
    <location>
        <begin position="20"/>
        <end position="256"/>
    </location>
</feature>
<dbReference type="GO" id="GO:0008239">
    <property type="term" value="F:dipeptidyl-peptidase activity"/>
    <property type="evidence" value="ECO:0007669"/>
    <property type="project" value="InterPro"/>
</dbReference>
<accession>A0A246JV10</accession>
<dbReference type="Gene3D" id="2.60.120.260">
    <property type="entry name" value="Galactose-binding domain-like"/>
    <property type="match status" value="1"/>
</dbReference>
<dbReference type="InterPro" id="IPR008979">
    <property type="entry name" value="Galactose-bd-like_sf"/>
</dbReference>
<dbReference type="Pfam" id="PF08530">
    <property type="entry name" value="PepX_C"/>
    <property type="match status" value="1"/>
</dbReference>